<keyword evidence="1" id="KW-0812">Transmembrane</keyword>
<organism evidence="2 3">
    <name type="scientific">Candidatus Dechloromonas phosphorivorans</name>
    <dbReference type="NCBI Taxonomy" id="2899244"/>
    <lineage>
        <taxon>Bacteria</taxon>
        <taxon>Pseudomonadati</taxon>
        <taxon>Pseudomonadota</taxon>
        <taxon>Betaproteobacteria</taxon>
        <taxon>Rhodocyclales</taxon>
        <taxon>Azonexaceae</taxon>
        <taxon>Dechloromonas</taxon>
    </lineage>
</organism>
<proteinExistence type="predicted"/>
<dbReference type="EMBL" id="JADKBR010000001">
    <property type="protein sequence ID" value="MBK8889231.1"/>
    <property type="molecule type" value="Genomic_DNA"/>
</dbReference>
<sequence>MSKLDTMVAWEFFIMLLDHYLGRVVPIRFIAFSLACSVGALANVGVATYLFDQRA</sequence>
<reference evidence="2" key="1">
    <citation type="submission" date="2020-10" db="EMBL/GenBank/DDBJ databases">
        <title>Connecting structure to function with the recovery of over 1000 high-quality activated sludge metagenome-assembled genomes encoding full-length rRNA genes using long-read sequencing.</title>
        <authorList>
            <person name="Singleton C.M."/>
            <person name="Petriglieri F."/>
            <person name="Kristensen J.M."/>
            <person name="Kirkegaard R.H."/>
            <person name="Michaelsen T.Y."/>
            <person name="Andersen M.H."/>
            <person name="Karst S.M."/>
            <person name="Dueholm M.S."/>
            <person name="Nielsen P.H."/>
            <person name="Albertsen M."/>
        </authorList>
    </citation>
    <scope>NUCLEOTIDE SEQUENCE</scope>
    <source>
        <strain evidence="2">OdNE_18-Q3-R46-58_BAT3C.305</strain>
    </source>
</reference>
<keyword evidence="1" id="KW-0472">Membrane</keyword>
<name>A0A9D7LKC3_9RHOO</name>
<evidence type="ECO:0000313" key="2">
    <source>
        <dbReference type="EMBL" id="MBK8889231.1"/>
    </source>
</evidence>
<evidence type="ECO:0000313" key="3">
    <source>
        <dbReference type="Proteomes" id="UP000808146"/>
    </source>
</evidence>
<dbReference type="Proteomes" id="UP000808146">
    <property type="component" value="Unassembled WGS sequence"/>
</dbReference>
<dbReference type="AlphaFoldDB" id="A0A9D7LKC3"/>
<keyword evidence="1" id="KW-1133">Transmembrane helix</keyword>
<feature type="transmembrane region" description="Helical" evidence="1">
    <location>
        <begin position="29"/>
        <end position="51"/>
    </location>
</feature>
<evidence type="ECO:0000256" key="1">
    <source>
        <dbReference type="SAM" id="Phobius"/>
    </source>
</evidence>
<comment type="caution">
    <text evidence="2">The sequence shown here is derived from an EMBL/GenBank/DDBJ whole genome shotgun (WGS) entry which is preliminary data.</text>
</comment>
<protein>
    <submittedName>
        <fullName evidence="2">Uncharacterized protein</fullName>
    </submittedName>
</protein>
<accession>A0A9D7LKC3</accession>
<gene>
    <name evidence="2" type="ORF">IPN75_02025</name>
</gene>